<feature type="chain" id="PRO_5019307464" evidence="1">
    <location>
        <begin position="21"/>
        <end position="162"/>
    </location>
</feature>
<protein>
    <submittedName>
        <fullName evidence="2">Uncharacterized protein</fullName>
    </submittedName>
</protein>
<sequence>MKKLWWLCGLWVACLWPAHAALADEIAWRATSVQGPRQPGLNTRLGVAIFANGETATTVRQVRPAAPPADGRLDILVEAEYRFADGSTLRMDSRETIALTPAMTHAPGEWRGEGRIVSGSGRYAGASGSFRFRAVMGLDAAADGMLGDAFLQGQGSLSLLPR</sequence>
<comment type="caution">
    <text evidence="2">The sequence shown here is derived from an EMBL/GenBank/DDBJ whole genome shotgun (WGS) entry which is preliminary data.</text>
</comment>
<dbReference type="EMBL" id="SACT01000008">
    <property type="protein sequence ID" value="RVT49319.1"/>
    <property type="molecule type" value="Genomic_DNA"/>
</dbReference>
<feature type="signal peptide" evidence="1">
    <location>
        <begin position="1"/>
        <end position="20"/>
    </location>
</feature>
<organism evidence="2 3">
    <name type="scientific">Rubrivivax albus</name>
    <dbReference type="NCBI Taxonomy" id="2499835"/>
    <lineage>
        <taxon>Bacteria</taxon>
        <taxon>Pseudomonadati</taxon>
        <taxon>Pseudomonadota</taxon>
        <taxon>Betaproteobacteria</taxon>
        <taxon>Burkholderiales</taxon>
        <taxon>Sphaerotilaceae</taxon>
        <taxon>Rubrivivax</taxon>
    </lineage>
</organism>
<proteinExistence type="predicted"/>
<keyword evidence="3" id="KW-1185">Reference proteome</keyword>
<accession>A0A437JR13</accession>
<evidence type="ECO:0000313" key="3">
    <source>
        <dbReference type="Proteomes" id="UP000288178"/>
    </source>
</evidence>
<evidence type="ECO:0000256" key="1">
    <source>
        <dbReference type="SAM" id="SignalP"/>
    </source>
</evidence>
<dbReference type="RefSeq" id="WP_128200070.1">
    <property type="nucleotide sequence ID" value="NZ_SACT01000008.1"/>
</dbReference>
<dbReference type="Proteomes" id="UP000288178">
    <property type="component" value="Unassembled WGS sequence"/>
</dbReference>
<keyword evidence="1" id="KW-0732">Signal</keyword>
<name>A0A437JR13_9BURK</name>
<reference evidence="2 3" key="1">
    <citation type="submission" date="2019-01" db="EMBL/GenBank/DDBJ databases">
        <authorList>
            <person name="Chen W.-M."/>
        </authorList>
    </citation>
    <scope>NUCLEOTIDE SEQUENCE [LARGE SCALE GENOMIC DNA]</scope>
    <source>
        <strain evidence="2 3">ICH-3</strain>
    </source>
</reference>
<gene>
    <name evidence="2" type="ORF">ENE75_19770</name>
</gene>
<evidence type="ECO:0000313" key="2">
    <source>
        <dbReference type="EMBL" id="RVT49319.1"/>
    </source>
</evidence>
<dbReference type="AlphaFoldDB" id="A0A437JR13"/>